<dbReference type="Proteomes" id="UP000678317">
    <property type="component" value="Unassembled WGS sequence"/>
</dbReference>
<evidence type="ECO:0000256" key="2">
    <source>
        <dbReference type="ARBA" id="ARBA00023034"/>
    </source>
</evidence>
<evidence type="ECO:0000256" key="3">
    <source>
        <dbReference type="ARBA" id="ARBA00023121"/>
    </source>
</evidence>
<protein>
    <submittedName>
        <fullName evidence="5">GPP34 family phosphoprotein</fullName>
    </submittedName>
</protein>
<sequence>MTWSAAEPTLPEDLLLLMFQPGSRAISGGDALLSVLAGAVLADLALDGRVSTTKSTGTVMVEAVQGRAPTDEILRRAWAYLADRPRGIQAALAAIGPTVRTPLLARLVARGDIREQRHGGLGPFSTTTLMDGGSARRARLLSDVRDVVIGGTEPTPRVAALAGLLWGSGTLPELHRSSAGACARQLDRGQWVVGAAAAMVTRTTNAIIAGSVVIAAGVPARAR</sequence>
<reference evidence="5 6" key="1">
    <citation type="submission" date="2021-03" db="EMBL/GenBank/DDBJ databases">
        <title>novel species in genus Cellulomonas.</title>
        <authorList>
            <person name="Zhang G."/>
        </authorList>
    </citation>
    <scope>NUCLEOTIDE SEQUENCE [LARGE SCALE GENOMIC DNA]</scope>
    <source>
        <strain evidence="6">zg-ZUI188</strain>
    </source>
</reference>
<dbReference type="InterPro" id="IPR038261">
    <property type="entry name" value="GPP34-like_sf"/>
</dbReference>
<dbReference type="Gene3D" id="1.10.3630.10">
    <property type="entry name" value="yeast vps74-n-term truncation variant domain like"/>
    <property type="match status" value="1"/>
</dbReference>
<evidence type="ECO:0000256" key="1">
    <source>
        <dbReference type="ARBA" id="ARBA00004255"/>
    </source>
</evidence>
<dbReference type="Pfam" id="PF05719">
    <property type="entry name" value="GPP34"/>
    <property type="match status" value="1"/>
</dbReference>
<comment type="subcellular location">
    <subcellularLocation>
        <location evidence="1">Golgi apparatus membrane</location>
        <topology evidence="1">Peripheral membrane protein</topology>
        <orientation evidence="1">Cytoplasmic side</orientation>
    </subcellularLocation>
</comment>
<keyword evidence="4" id="KW-0472">Membrane</keyword>
<accession>A0ABS3SBD6</accession>
<keyword evidence="6" id="KW-1185">Reference proteome</keyword>
<dbReference type="RefSeq" id="WP_208288122.1">
    <property type="nucleotide sequence ID" value="NZ_CP074404.1"/>
</dbReference>
<keyword evidence="2" id="KW-0333">Golgi apparatus</keyword>
<gene>
    <name evidence="5" type="ORF">J4035_00275</name>
</gene>
<name>A0ABS3SBD6_9CELL</name>
<dbReference type="EMBL" id="JAGFBM010000001">
    <property type="protein sequence ID" value="MBO3083062.1"/>
    <property type="molecule type" value="Genomic_DNA"/>
</dbReference>
<evidence type="ECO:0000256" key="4">
    <source>
        <dbReference type="ARBA" id="ARBA00023136"/>
    </source>
</evidence>
<proteinExistence type="predicted"/>
<keyword evidence="3" id="KW-0446">Lipid-binding</keyword>
<dbReference type="InterPro" id="IPR008628">
    <property type="entry name" value="GPP34-like"/>
</dbReference>
<comment type="caution">
    <text evidence="5">The sequence shown here is derived from an EMBL/GenBank/DDBJ whole genome shotgun (WGS) entry which is preliminary data.</text>
</comment>
<evidence type="ECO:0000313" key="5">
    <source>
        <dbReference type="EMBL" id="MBO3083062.1"/>
    </source>
</evidence>
<evidence type="ECO:0000313" key="6">
    <source>
        <dbReference type="Proteomes" id="UP000678317"/>
    </source>
</evidence>
<organism evidence="5 6">
    <name type="scientific">Cellulomonas fengjieae</name>
    <dbReference type="NCBI Taxonomy" id="2819978"/>
    <lineage>
        <taxon>Bacteria</taxon>
        <taxon>Bacillati</taxon>
        <taxon>Actinomycetota</taxon>
        <taxon>Actinomycetes</taxon>
        <taxon>Micrococcales</taxon>
        <taxon>Cellulomonadaceae</taxon>
        <taxon>Cellulomonas</taxon>
    </lineage>
</organism>